<name>A0ABQ7SWS7_PHRPL</name>
<dbReference type="Gene3D" id="1.25.10.10">
    <property type="entry name" value="Leucine-rich Repeat Variant"/>
    <property type="match status" value="2"/>
</dbReference>
<comment type="similarity">
    <text evidence="3">Belongs to the exportin family.</text>
</comment>
<dbReference type="Pfam" id="PF03810">
    <property type="entry name" value="IBN_N"/>
    <property type="match status" value="1"/>
</dbReference>
<accession>A0ABQ7SWS7</accession>
<dbReference type="PANTHER" id="PTHR12596">
    <property type="entry name" value="EXPORTIN 4,7-RELATED"/>
    <property type="match status" value="1"/>
</dbReference>
<evidence type="ECO:0000256" key="3">
    <source>
        <dbReference type="ARBA" id="ARBA00009466"/>
    </source>
</evidence>
<feature type="compositionally biased region" description="Basic residues" evidence="8">
    <location>
        <begin position="436"/>
        <end position="450"/>
    </location>
</feature>
<feature type="domain" description="Importin N-terminal" evidence="9">
    <location>
        <begin position="28"/>
        <end position="93"/>
    </location>
</feature>
<evidence type="ECO:0000256" key="4">
    <source>
        <dbReference type="ARBA" id="ARBA00022448"/>
    </source>
</evidence>
<keyword evidence="7" id="KW-0539">Nucleus</keyword>
<dbReference type="SMART" id="SM00913">
    <property type="entry name" value="IBN_N"/>
    <property type="match status" value="1"/>
</dbReference>
<feature type="compositionally biased region" description="Basic and acidic residues" evidence="8">
    <location>
        <begin position="342"/>
        <end position="366"/>
    </location>
</feature>
<feature type="compositionally biased region" description="Basic and acidic residues" evidence="8">
    <location>
        <begin position="250"/>
        <end position="262"/>
    </location>
</feature>
<feature type="compositionally biased region" description="Basic residues" evidence="8">
    <location>
        <begin position="412"/>
        <end position="427"/>
    </location>
</feature>
<dbReference type="InterPro" id="IPR001494">
    <property type="entry name" value="Importin-beta_N"/>
</dbReference>
<keyword evidence="11" id="KW-1185">Reference proteome</keyword>
<keyword evidence="4" id="KW-0813">Transport</keyword>
<dbReference type="InterPro" id="IPR016024">
    <property type="entry name" value="ARM-type_fold"/>
</dbReference>
<reference evidence="10 11" key="1">
    <citation type="journal article" date="2022" name="Gigascience">
        <title>A chromosome-level genome assembly and annotation of the desert horned lizard, Phrynosoma platyrhinos, provides insight into chromosomal rearrangements among reptiles.</title>
        <authorList>
            <person name="Koochekian N."/>
            <person name="Ascanio A."/>
            <person name="Farleigh K."/>
            <person name="Card D.C."/>
            <person name="Schield D.R."/>
            <person name="Castoe T.A."/>
            <person name="Jezkova T."/>
        </authorList>
    </citation>
    <scope>NUCLEOTIDE SEQUENCE [LARGE SCALE GENOMIC DNA]</scope>
    <source>
        <strain evidence="10">NK-2021</strain>
    </source>
</reference>
<dbReference type="InterPro" id="IPR057947">
    <property type="entry name" value="TPR_XPO7/RBP17"/>
</dbReference>
<feature type="region of interest" description="Disordered" evidence="8">
    <location>
        <begin position="213"/>
        <end position="370"/>
    </location>
</feature>
<dbReference type="EMBL" id="JAIPUX010003289">
    <property type="protein sequence ID" value="KAH0621897.1"/>
    <property type="molecule type" value="Genomic_DNA"/>
</dbReference>
<evidence type="ECO:0000256" key="2">
    <source>
        <dbReference type="ARBA" id="ARBA00004496"/>
    </source>
</evidence>
<protein>
    <recommendedName>
        <fullName evidence="9">Importin N-terminal domain-containing protein</fullName>
    </recommendedName>
</protein>
<comment type="subcellular location">
    <subcellularLocation>
        <location evidence="2">Cytoplasm</location>
    </subcellularLocation>
    <subcellularLocation>
        <location evidence="1">Nucleus</location>
    </subcellularLocation>
</comment>
<evidence type="ECO:0000256" key="7">
    <source>
        <dbReference type="ARBA" id="ARBA00023242"/>
    </source>
</evidence>
<dbReference type="Pfam" id="PF25795">
    <property type="entry name" value="TPR_XPO7"/>
    <property type="match status" value="1"/>
</dbReference>
<evidence type="ECO:0000313" key="10">
    <source>
        <dbReference type="EMBL" id="KAH0621897.1"/>
    </source>
</evidence>
<dbReference type="PANTHER" id="PTHR12596:SF8">
    <property type="entry name" value="RAN-BINDING PROTEIN 17"/>
    <property type="match status" value="1"/>
</dbReference>
<evidence type="ECO:0000256" key="8">
    <source>
        <dbReference type="SAM" id="MobiDB-lite"/>
    </source>
</evidence>
<evidence type="ECO:0000256" key="1">
    <source>
        <dbReference type="ARBA" id="ARBA00004123"/>
    </source>
</evidence>
<feature type="compositionally biased region" description="Basic and acidic residues" evidence="8">
    <location>
        <begin position="219"/>
        <end position="243"/>
    </location>
</feature>
<gene>
    <name evidence="10" type="ORF">JD844_023619</name>
</gene>
<organism evidence="10 11">
    <name type="scientific">Phrynosoma platyrhinos</name>
    <name type="common">Desert horned lizard</name>
    <dbReference type="NCBI Taxonomy" id="52577"/>
    <lineage>
        <taxon>Eukaryota</taxon>
        <taxon>Metazoa</taxon>
        <taxon>Chordata</taxon>
        <taxon>Craniata</taxon>
        <taxon>Vertebrata</taxon>
        <taxon>Euteleostomi</taxon>
        <taxon>Lepidosauria</taxon>
        <taxon>Squamata</taxon>
        <taxon>Bifurcata</taxon>
        <taxon>Unidentata</taxon>
        <taxon>Episquamata</taxon>
        <taxon>Toxicofera</taxon>
        <taxon>Iguania</taxon>
        <taxon>Phrynosomatidae</taxon>
        <taxon>Phrynosomatinae</taxon>
        <taxon>Phrynosoma</taxon>
    </lineage>
</organism>
<dbReference type="Proteomes" id="UP000826234">
    <property type="component" value="Unassembled WGS sequence"/>
</dbReference>
<proteinExistence type="inferred from homology"/>
<comment type="caution">
    <text evidence="10">The sequence shown here is derived from an EMBL/GenBank/DDBJ whole genome shotgun (WGS) entry which is preliminary data.</text>
</comment>
<evidence type="ECO:0000256" key="5">
    <source>
        <dbReference type="ARBA" id="ARBA00022490"/>
    </source>
</evidence>
<dbReference type="InterPro" id="IPR011989">
    <property type="entry name" value="ARM-like"/>
</dbReference>
<keyword evidence="5" id="KW-0963">Cytoplasm</keyword>
<evidence type="ECO:0000313" key="11">
    <source>
        <dbReference type="Proteomes" id="UP000826234"/>
    </source>
</evidence>
<keyword evidence="6" id="KW-0653">Protein transport</keyword>
<feature type="region of interest" description="Disordered" evidence="8">
    <location>
        <begin position="395"/>
        <end position="470"/>
    </location>
</feature>
<evidence type="ECO:0000259" key="9">
    <source>
        <dbReference type="SMART" id="SM00913"/>
    </source>
</evidence>
<sequence>MLQQTLAELEVLCKQLYEGTDLAQRIQAEKVLLELINSPECLSQCQLLLEQGTTSYAQLLAATCLSKLVCKTTPLPVQQRMDIRNYILNYVASRPKLALFVIQALVQVIAKITKLGWFDVQKDQLIFRDIIADVKKFLQVYQMEVESLFLTVKLPFKHLCWNINTCFYVLQGTVDHCIIGVMILSELTQEMNFVSTFSKLLYNAVSKKKATAPGAAAEEVSKTSRKAHSERGRSPGLKKDKVSAKRHHSLDRDGEPAKDAPAKKSKVRSGKLREHHGLEPCPPSGSKSPSPPAVLSVRSPPVLEAVMESPLRRPSHLVSSGSESEGEIRDDVPAPTPGPSTLRRDRATLGTEAESRPLDPETEKILQDNPDLVYDSLSNRFLMQVDPKALLSRPSTLQVQAQVHRAVSPSPPHHRSRSRRDHSRSRSHSSPQARDHHVRVQRLHRDHSRSRSPSPRSRSPSVVDYSRPSSKHRKIATSFRDTTLKDILMLACSLLKEMLAKPLTLQDQQQQNLAMYLLKLVLNCLNYDFIGSSADESADDLCTVQIPTNWRSIFLEPETLDLFFDLYHSLPPMLSQLALSCLVQFASTRRSLFSNPERAKYLGNLIKGVKRILENPQGLSDPGNYHEFCRFLARLKTNYQLGELVVVKDYPEVIRLIASFTITSLQHWEFAPNSVHYLLTLWQRMVASVPFVKSSEPHLLDTYAPEITKAYITSRLESVPMVIRDGLDDPLDDTATVFQQLEQLCTVSRCEYEKTCALLVQLFDQNAQNYQKLLQSSSRNPLAVSIQEGRLAWLVYLVGTVVGGRLTYTSTDEHDAMDGELSCR</sequence>
<evidence type="ECO:0000256" key="6">
    <source>
        <dbReference type="ARBA" id="ARBA00022927"/>
    </source>
</evidence>
<dbReference type="SUPFAM" id="SSF48371">
    <property type="entry name" value="ARM repeat"/>
    <property type="match status" value="2"/>
</dbReference>
<feature type="compositionally biased region" description="Low complexity" evidence="8">
    <location>
        <begin position="451"/>
        <end position="468"/>
    </location>
</feature>
<dbReference type="InterPro" id="IPR044189">
    <property type="entry name" value="XPO4/7-like"/>
</dbReference>